<dbReference type="SUPFAM" id="SSF48576">
    <property type="entry name" value="Terpenoid synthases"/>
    <property type="match status" value="1"/>
</dbReference>
<evidence type="ECO:0000313" key="4">
    <source>
        <dbReference type="Proteomes" id="UP000028058"/>
    </source>
</evidence>
<name>A0A3M8F1K4_9ACTN</name>
<dbReference type="OrthoDB" id="2989600at2"/>
<feature type="compositionally biased region" description="Pro residues" evidence="2">
    <location>
        <begin position="344"/>
        <end position="353"/>
    </location>
</feature>
<dbReference type="Gene3D" id="1.10.600.10">
    <property type="entry name" value="Farnesyl Diphosphate Synthase"/>
    <property type="match status" value="1"/>
</dbReference>
<dbReference type="SFLD" id="SFLDG01020">
    <property type="entry name" value="Terpene_Cyclase_Like_2"/>
    <property type="match status" value="1"/>
</dbReference>
<protein>
    <submittedName>
        <fullName evidence="3">Uncharacterized protein</fullName>
    </submittedName>
</protein>
<proteinExistence type="predicted"/>
<evidence type="ECO:0000256" key="1">
    <source>
        <dbReference type="ARBA" id="ARBA00023239"/>
    </source>
</evidence>
<accession>A0A3M8F1K4</accession>
<keyword evidence="4" id="KW-1185">Reference proteome</keyword>
<dbReference type="InterPro" id="IPR008949">
    <property type="entry name" value="Isoprenoid_synthase_dom_sf"/>
</dbReference>
<feature type="compositionally biased region" description="Basic and acidic residues" evidence="2">
    <location>
        <begin position="323"/>
        <end position="343"/>
    </location>
</feature>
<reference evidence="3 4" key="1">
    <citation type="journal article" date="2014" name="Genome Announc.">
        <title>Draft Genome Sequence of Streptomyces fradiae ATCC 19609, a Strain Highly Sensitive to Antibiotics.</title>
        <authorList>
            <person name="Bekker O.B."/>
            <person name="Klimina K.M."/>
            <person name="Vatlin A.A."/>
            <person name="Zakharevich N.V."/>
            <person name="Kasianov A.S."/>
            <person name="Danilenko V.N."/>
        </authorList>
    </citation>
    <scope>NUCLEOTIDE SEQUENCE [LARGE SCALE GENOMIC DNA]</scope>
    <source>
        <strain evidence="3 4">ATCC 19609</strain>
    </source>
</reference>
<keyword evidence="1" id="KW-0456">Lyase</keyword>
<dbReference type="RefSeq" id="WP_043469222.1">
    <property type="nucleotide sequence ID" value="NZ_JNAD02000013.1"/>
</dbReference>
<sequence>MTNADSPNSSDLPLPNLSCVFPGPFPVSPHTDHVEQCLRQWLNEFPLIASPDALRSLCSITSHGVARALPDADSDSLVLCAELFAWLAAFDDVHGEATAARDPAGLVDHVGELIGVLSDAEVAVGPFAAGLRDLVARLRDRATPAQYLRLTGHLRDNLTGIIWEAHHLSAPERVTVRSYCEMRPYTVFVRTIMAAAQIALAYELSDEQQSSAPVRQLETSVANLAGWVNDLASYTREAARLRKNPLSLPTLLMTEHHLDLWEAFERAARMCEDQATIARARIDELATDSPPALKRHAQALERIAHSFIWHVDHPRYDLASTTQRHEPSPSSHDRKPHACKDPDPCSPHPTHPH</sequence>
<evidence type="ECO:0000313" key="3">
    <source>
        <dbReference type="EMBL" id="RKM92547.1"/>
    </source>
</evidence>
<comment type="caution">
    <text evidence="3">The sequence shown here is derived from an EMBL/GenBank/DDBJ whole genome shotgun (WGS) entry which is preliminary data.</text>
</comment>
<dbReference type="EMBL" id="JNAD02000013">
    <property type="protein sequence ID" value="RKM92547.1"/>
    <property type="molecule type" value="Genomic_DNA"/>
</dbReference>
<dbReference type="InterPro" id="IPR034686">
    <property type="entry name" value="Terpene_cyclase-like_2"/>
</dbReference>
<dbReference type="AlphaFoldDB" id="A0A3M8F1K4"/>
<dbReference type="SFLD" id="SFLDS00005">
    <property type="entry name" value="Isoprenoid_Synthase_Type_I"/>
    <property type="match status" value="1"/>
</dbReference>
<gene>
    <name evidence="3" type="ORF">SFRA_024440</name>
</gene>
<dbReference type="Proteomes" id="UP000028058">
    <property type="component" value="Unassembled WGS sequence"/>
</dbReference>
<evidence type="ECO:0000256" key="2">
    <source>
        <dbReference type="SAM" id="MobiDB-lite"/>
    </source>
</evidence>
<dbReference type="Pfam" id="PF19086">
    <property type="entry name" value="Terpene_syn_C_2"/>
    <property type="match status" value="1"/>
</dbReference>
<feature type="region of interest" description="Disordered" evidence="2">
    <location>
        <begin position="319"/>
        <end position="353"/>
    </location>
</feature>
<dbReference type="GO" id="GO:0010333">
    <property type="term" value="F:terpene synthase activity"/>
    <property type="evidence" value="ECO:0007669"/>
    <property type="project" value="InterPro"/>
</dbReference>
<organism evidence="3 4">
    <name type="scientific">Streptomyces xinghaiensis</name>
    <dbReference type="NCBI Taxonomy" id="1038928"/>
    <lineage>
        <taxon>Bacteria</taxon>
        <taxon>Bacillati</taxon>
        <taxon>Actinomycetota</taxon>
        <taxon>Actinomycetes</taxon>
        <taxon>Kitasatosporales</taxon>
        <taxon>Streptomycetaceae</taxon>
        <taxon>Streptomyces</taxon>
    </lineage>
</organism>